<reference evidence="2 3" key="1">
    <citation type="submission" date="2018-11" db="EMBL/GenBank/DDBJ databases">
        <title>Genome sequence and assembly of Colletotrichum sidae.</title>
        <authorList>
            <person name="Gan P."/>
            <person name="Shirasu K."/>
        </authorList>
    </citation>
    <scope>NUCLEOTIDE SEQUENCE [LARGE SCALE GENOMIC DNA]</scope>
    <source>
        <strain evidence="2 3">CBS 518.97</strain>
    </source>
</reference>
<dbReference type="EMBL" id="QAPF01000114">
    <property type="protein sequence ID" value="TEA16245.1"/>
    <property type="molecule type" value="Genomic_DNA"/>
</dbReference>
<feature type="region of interest" description="Disordered" evidence="1">
    <location>
        <begin position="1"/>
        <end position="30"/>
    </location>
</feature>
<protein>
    <submittedName>
        <fullName evidence="2">Uncharacterized protein</fullName>
    </submittedName>
</protein>
<accession>A0A4R8TEA0</accession>
<organism evidence="2 3">
    <name type="scientific">Colletotrichum sidae</name>
    <dbReference type="NCBI Taxonomy" id="1347389"/>
    <lineage>
        <taxon>Eukaryota</taxon>
        <taxon>Fungi</taxon>
        <taxon>Dikarya</taxon>
        <taxon>Ascomycota</taxon>
        <taxon>Pezizomycotina</taxon>
        <taxon>Sordariomycetes</taxon>
        <taxon>Hypocreomycetidae</taxon>
        <taxon>Glomerellales</taxon>
        <taxon>Glomerellaceae</taxon>
        <taxon>Colletotrichum</taxon>
        <taxon>Colletotrichum orbiculare species complex</taxon>
    </lineage>
</organism>
<proteinExistence type="predicted"/>
<feature type="region of interest" description="Disordered" evidence="1">
    <location>
        <begin position="421"/>
        <end position="441"/>
    </location>
</feature>
<gene>
    <name evidence="2" type="ORF">C8034_v001870</name>
</gene>
<evidence type="ECO:0000313" key="3">
    <source>
        <dbReference type="Proteomes" id="UP000295604"/>
    </source>
</evidence>
<feature type="compositionally biased region" description="Basic and acidic residues" evidence="1">
    <location>
        <begin position="298"/>
        <end position="314"/>
    </location>
</feature>
<dbReference type="AlphaFoldDB" id="A0A4R8TEA0"/>
<name>A0A4R8TEA0_9PEZI</name>
<feature type="region of interest" description="Disordered" evidence="1">
    <location>
        <begin position="248"/>
        <end position="360"/>
    </location>
</feature>
<evidence type="ECO:0000256" key="1">
    <source>
        <dbReference type="SAM" id="MobiDB-lite"/>
    </source>
</evidence>
<comment type="caution">
    <text evidence="2">The sequence shown here is derived from an EMBL/GenBank/DDBJ whole genome shotgun (WGS) entry which is preliminary data.</text>
</comment>
<keyword evidence="3" id="KW-1185">Reference proteome</keyword>
<dbReference type="Proteomes" id="UP000295604">
    <property type="component" value="Unassembled WGS sequence"/>
</dbReference>
<feature type="compositionally biased region" description="Basic and acidic residues" evidence="1">
    <location>
        <begin position="15"/>
        <end position="30"/>
    </location>
</feature>
<sequence>MGQLCSTRATRRRTKSEAFADTSREQQHSHEDLVRVLGHTPPPPTRAATFPRLAGRFQQVYEDRVSRLRKSKEVWEKESGLLRHPNGARLGRNNREGQTRTAGAKVVHPDAPAILKGIAVDIYKLEYGEPFDLSWFDGYLRELYLEDPPDTSCPPTQDDVLQGDEETLYPIDNSDVASPVTSSDLIDDAILKGRRIDCADDFVELEAEEVSPDDAGSFSSDLDALVSLVEVGRRRFFEGDGLQQSSLDTHHRVRISKEEDVSSHGSSSVSADHNDPETAKRATNSAVSDVNTVTSHQRHAETLERGENDIHAEEIDSTGRNLSNRPVCRPGPSTGDKRRDPPKPSVSDDCSGANDQTLNPGRELLLARVRNEITSPRNGQDTGGARLGAVRCRRRPHPEVFTGMIQQEMRGEIVNPRAICEQNTSKRRAHLRPPQGRRTEP</sequence>
<feature type="compositionally biased region" description="Polar residues" evidence="1">
    <location>
        <begin position="281"/>
        <end position="295"/>
    </location>
</feature>
<evidence type="ECO:0000313" key="2">
    <source>
        <dbReference type="EMBL" id="TEA16245.1"/>
    </source>
</evidence>